<gene>
    <name evidence="1" type="ORF">LWI28_028532</name>
</gene>
<dbReference type="AlphaFoldDB" id="A0AAD5IPD2"/>
<name>A0AAD5IPD2_ACENE</name>
<organism evidence="1 2">
    <name type="scientific">Acer negundo</name>
    <name type="common">Box elder</name>
    <dbReference type="NCBI Taxonomy" id="4023"/>
    <lineage>
        <taxon>Eukaryota</taxon>
        <taxon>Viridiplantae</taxon>
        <taxon>Streptophyta</taxon>
        <taxon>Embryophyta</taxon>
        <taxon>Tracheophyta</taxon>
        <taxon>Spermatophyta</taxon>
        <taxon>Magnoliopsida</taxon>
        <taxon>eudicotyledons</taxon>
        <taxon>Gunneridae</taxon>
        <taxon>Pentapetalae</taxon>
        <taxon>rosids</taxon>
        <taxon>malvids</taxon>
        <taxon>Sapindales</taxon>
        <taxon>Sapindaceae</taxon>
        <taxon>Hippocastanoideae</taxon>
        <taxon>Acereae</taxon>
        <taxon>Acer</taxon>
    </lineage>
</organism>
<sequence>MCFPISVWEDPEQINLEWISRWLGIGKVSGIGNRTMNPKSDRVALVTNQKFAEKVASVRMENQNNLEMTNCVGVGKVGNTGRGSNEKFKGEGGVSKSMINKGKDFAVISTTSLTSPSLLSIAKTQLHSHISPTRFHSLTSPTRLHSDSLYPFFDNLTVCDFPDLRCHIYR</sequence>
<dbReference type="Proteomes" id="UP001064489">
    <property type="component" value="Chromosome 7"/>
</dbReference>
<dbReference type="EMBL" id="JAJSOW010000104">
    <property type="protein sequence ID" value="KAI9170468.1"/>
    <property type="molecule type" value="Genomic_DNA"/>
</dbReference>
<accession>A0AAD5IPD2</accession>
<reference evidence="1" key="1">
    <citation type="journal article" date="2022" name="Plant J.">
        <title>Strategies of tolerance reflected in two North American maple genomes.</title>
        <authorList>
            <person name="McEvoy S.L."/>
            <person name="Sezen U.U."/>
            <person name="Trouern-Trend A."/>
            <person name="McMahon S.M."/>
            <person name="Schaberg P.G."/>
            <person name="Yang J."/>
            <person name="Wegrzyn J.L."/>
            <person name="Swenson N.G."/>
        </authorList>
    </citation>
    <scope>NUCLEOTIDE SEQUENCE</scope>
    <source>
        <strain evidence="1">91603</strain>
    </source>
</reference>
<reference evidence="1" key="2">
    <citation type="submission" date="2023-02" db="EMBL/GenBank/DDBJ databases">
        <authorList>
            <person name="Swenson N.G."/>
            <person name="Wegrzyn J.L."/>
            <person name="Mcevoy S.L."/>
        </authorList>
    </citation>
    <scope>NUCLEOTIDE SEQUENCE</scope>
    <source>
        <strain evidence="1">91603</strain>
        <tissue evidence="1">Leaf</tissue>
    </source>
</reference>
<proteinExistence type="predicted"/>
<keyword evidence="2" id="KW-1185">Reference proteome</keyword>
<protein>
    <submittedName>
        <fullName evidence="1">Uncharacterized protein</fullName>
    </submittedName>
</protein>
<comment type="caution">
    <text evidence="1">The sequence shown here is derived from an EMBL/GenBank/DDBJ whole genome shotgun (WGS) entry which is preliminary data.</text>
</comment>
<evidence type="ECO:0000313" key="2">
    <source>
        <dbReference type="Proteomes" id="UP001064489"/>
    </source>
</evidence>
<evidence type="ECO:0000313" key="1">
    <source>
        <dbReference type="EMBL" id="KAI9170468.1"/>
    </source>
</evidence>